<name>A0ABQ7G9J0_DUNSA</name>
<dbReference type="EMBL" id="MU069960">
    <property type="protein sequence ID" value="KAF5831276.1"/>
    <property type="molecule type" value="Genomic_DNA"/>
</dbReference>
<evidence type="ECO:0000313" key="4">
    <source>
        <dbReference type="Proteomes" id="UP000815325"/>
    </source>
</evidence>
<organism evidence="3 4">
    <name type="scientific">Dunaliella salina</name>
    <name type="common">Green alga</name>
    <name type="synonym">Protococcus salinus</name>
    <dbReference type="NCBI Taxonomy" id="3046"/>
    <lineage>
        <taxon>Eukaryota</taxon>
        <taxon>Viridiplantae</taxon>
        <taxon>Chlorophyta</taxon>
        <taxon>core chlorophytes</taxon>
        <taxon>Chlorophyceae</taxon>
        <taxon>CS clade</taxon>
        <taxon>Chlamydomonadales</taxon>
        <taxon>Dunaliellaceae</taxon>
        <taxon>Dunaliella</taxon>
    </lineage>
</organism>
<proteinExistence type="predicted"/>
<evidence type="ECO:0000256" key="2">
    <source>
        <dbReference type="SAM" id="SignalP"/>
    </source>
</evidence>
<protein>
    <submittedName>
        <fullName evidence="3">Uncharacterized protein</fullName>
    </submittedName>
</protein>
<dbReference type="Proteomes" id="UP000815325">
    <property type="component" value="Unassembled WGS sequence"/>
</dbReference>
<accession>A0ABQ7G9J0</accession>
<feature type="chain" id="PRO_5045403242" evidence="2">
    <location>
        <begin position="17"/>
        <end position="357"/>
    </location>
</feature>
<feature type="compositionally biased region" description="Basic and acidic residues" evidence="1">
    <location>
        <begin position="100"/>
        <end position="113"/>
    </location>
</feature>
<keyword evidence="2" id="KW-0732">Signal</keyword>
<feature type="signal peptide" evidence="2">
    <location>
        <begin position="1"/>
        <end position="16"/>
    </location>
</feature>
<gene>
    <name evidence="3" type="ORF">DUNSADRAFT_13332</name>
</gene>
<keyword evidence="4" id="KW-1185">Reference proteome</keyword>
<feature type="compositionally biased region" description="Polar residues" evidence="1">
    <location>
        <begin position="114"/>
        <end position="133"/>
    </location>
</feature>
<feature type="compositionally biased region" description="Low complexity" evidence="1">
    <location>
        <begin position="77"/>
        <end position="86"/>
    </location>
</feature>
<feature type="region of interest" description="Disordered" evidence="1">
    <location>
        <begin position="77"/>
        <end position="136"/>
    </location>
</feature>
<sequence length="357" mass="37127">MLMGLALNFIWGTSVCCLLCLAHNRRTTLPYPSATTTAAAAAAVAAAAATTTAVTAAAAAGAPARIHADATATADAQAAAHSHLTAGTPVKANTQPTIVPKEEAKGTAEKEPSSKSTPFVGSAFSASQPSPSLKPSAHPAAFGWAPALAKPLSLNNSLIAWVQRNELWLLAAVSQEDAQLFASLLSAMFVGTRFLTSVANYSVPGIVAMSPTMDMLAIVLGMMMGGSPDMQGWAAAQRRAYRSVRGLLRNIMPAHVADALEAYETERDHARPMCTFGVSSSTVAQGQPFSHSRRASCTSIVSSWGQSSSHSRRASYSALVRLTKPWLGPSQPCEPCFKNLAGMQACKSACECSSGGM</sequence>
<evidence type="ECO:0000256" key="1">
    <source>
        <dbReference type="SAM" id="MobiDB-lite"/>
    </source>
</evidence>
<reference evidence="3" key="1">
    <citation type="submission" date="2017-08" db="EMBL/GenBank/DDBJ databases">
        <authorList>
            <person name="Polle J.E."/>
            <person name="Barry K."/>
            <person name="Cushman J."/>
            <person name="Schmutz J."/>
            <person name="Tran D."/>
            <person name="Hathwaick L.T."/>
            <person name="Yim W.C."/>
            <person name="Jenkins J."/>
            <person name="Mckie-Krisberg Z.M."/>
            <person name="Prochnik S."/>
            <person name="Lindquist E."/>
            <person name="Dockter R.B."/>
            <person name="Adam C."/>
            <person name="Molina H."/>
            <person name="Bunkerborg J."/>
            <person name="Jin E."/>
            <person name="Buchheim M."/>
            <person name="Magnuson J."/>
        </authorList>
    </citation>
    <scope>NUCLEOTIDE SEQUENCE</scope>
    <source>
        <strain evidence="3">CCAP 19/18</strain>
    </source>
</reference>
<comment type="caution">
    <text evidence="3">The sequence shown here is derived from an EMBL/GenBank/DDBJ whole genome shotgun (WGS) entry which is preliminary data.</text>
</comment>
<evidence type="ECO:0000313" key="3">
    <source>
        <dbReference type="EMBL" id="KAF5831276.1"/>
    </source>
</evidence>